<dbReference type="AlphaFoldDB" id="A0A0F9V4J6"/>
<evidence type="ECO:0008006" key="2">
    <source>
        <dbReference type="Google" id="ProtNLM"/>
    </source>
</evidence>
<evidence type="ECO:0000313" key="1">
    <source>
        <dbReference type="EMBL" id="KKN60778.1"/>
    </source>
</evidence>
<organism evidence="1">
    <name type="scientific">marine sediment metagenome</name>
    <dbReference type="NCBI Taxonomy" id="412755"/>
    <lineage>
        <taxon>unclassified sequences</taxon>
        <taxon>metagenomes</taxon>
        <taxon>ecological metagenomes</taxon>
    </lineage>
</organism>
<gene>
    <name evidence="1" type="ORF">LCGC14_0528620</name>
</gene>
<reference evidence="1" key="1">
    <citation type="journal article" date="2015" name="Nature">
        <title>Complex archaea that bridge the gap between prokaryotes and eukaryotes.</title>
        <authorList>
            <person name="Spang A."/>
            <person name="Saw J.H."/>
            <person name="Jorgensen S.L."/>
            <person name="Zaremba-Niedzwiedzka K."/>
            <person name="Martijn J."/>
            <person name="Lind A.E."/>
            <person name="van Eijk R."/>
            <person name="Schleper C."/>
            <person name="Guy L."/>
            <person name="Ettema T.J."/>
        </authorList>
    </citation>
    <scope>NUCLEOTIDE SEQUENCE</scope>
</reference>
<name>A0A0F9V4J6_9ZZZZ</name>
<proteinExistence type="predicted"/>
<accession>A0A0F9V4J6</accession>
<sequence length="281" mass="30575">MGVIIKIISRLATLVFIFVATPLFAADGKLLATPGVSQIEGSGGGGLVPWAQLAGYASQDEIAANAFCSQAQLSDFRLRSCGAQLNLYDRIELSAAQQNFRVNALDTSIDQNIIGIKARLYGDLVYSKWPMVSLGMQYKHLNDTAIAQSLGAKDTTGVDWYVAASKLHLGAVAGYNLFWNVTARHTQANEIGLLGFGGPNQQTRLQWEASTALFLSRELAVGIEYRQKPDNLGIKEDNWSDIFVAWMPNKSLSITAAWLDLGSIAGNENQKGPYFALMGYF</sequence>
<comment type="caution">
    <text evidence="1">The sequence shown here is derived from an EMBL/GenBank/DDBJ whole genome shotgun (WGS) entry which is preliminary data.</text>
</comment>
<dbReference type="Pfam" id="PF11231">
    <property type="entry name" value="DUF3034"/>
    <property type="match status" value="1"/>
</dbReference>
<dbReference type="InterPro" id="IPR021393">
    <property type="entry name" value="DUF3034"/>
</dbReference>
<dbReference type="EMBL" id="LAZR01000683">
    <property type="protein sequence ID" value="KKN60778.1"/>
    <property type="molecule type" value="Genomic_DNA"/>
</dbReference>
<protein>
    <recommendedName>
        <fullName evidence="2">DUF3034 domain-containing protein</fullName>
    </recommendedName>
</protein>